<dbReference type="GO" id="GO:0016020">
    <property type="term" value="C:membrane"/>
    <property type="evidence" value="ECO:0007669"/>
    <property type="project" value="InterPro"/>
</dbReference>
<dbReference type="RefSeq" id="WP_113658641.1">
    <property type="nucleotide sequence ID" value="NZ_KZ845665.1"/>
</dbReference>
<comment type="caution">
    <text evidence="3">The sequence shown here is derived from an EMBL/GenBank/DDBJ whole genome shotgun (WGS) entry which is preliminary data.</text>
</comment>
<gene>
    <name evidence="3" type="ORF">DL897_08175</name>
</gene>
<accession>A0A364K6X1</accession>
<dbReference type="PANTHER" id="PTHR33219">
    <property type="entry name" value="YLMG HOMOLOG PROTEIN 2, CHLOROPLASTIC"/>
    <property type="match status" value="1"/>
</dbReference>
<reference evidence="3 4" key="1">
    <citation type="submission" date="2018-06" db="EMBL/GenBank/DDBJ databases">
        <title>Thermoflavimicrobium daqus sp. nov., a thermophilic microbe isolated from Moutai-flavour Daqu.</title>
        <authorList>
            <person name="Wang X."/>
            <person name="Zhou H."/>
        </authorList>
    </citation>
    <scope>NUCLEOTIDE SEQUENCE [LARGE SCALE GENOMIC DNA]</scope>
    <source>
        <strain evidence="3 4">FBKL4.011</strain>
    </source>
</reference>
<evidence type="ECO:0000313" key="3">
    <source>
        <dbReference type="EMBL" id="RAL26027.1"/>
    </source>
</evidence>
<reference evidence="3 4" key="2">
    <citation type="submission" date="2018-06" db="EMBL/GenBank/DDBJ databases">
        <authorList>
            <person name="Zhirakovskaya E."/>
        </authorList>
    </citation>
    <scope>NUCLEOTIDE SEQUENCE [LARGE SCALE GENOMIC DNA]</scope>
    <source>
        <strain evidence="3 4">FBKL4.011</strain>
    </source>
</reference>
<dbReference type="OrthoDB" id="47652at2"/>
<sequence>MTTLYLIDLILNWGSNIYQFIIVIYVLMSWLPNVKDSPVGVFLSRICEPYLSVFRRIIPPIGFIDLSPILAIIALPFLVSGLQLVIHYIAGLFMG</sequence>
<evidence type="ECO:0000256" key="2">
    <source>
        <dbReference type="SAM" id="Phobius"/>
    </source>
</evidence>
<evidence type="ECO:0000256" key="1">
    <source>
        <dbReference type="ARBA" id="ARBA00010894"/>
    </source>
</evidence>
<dbReference type="AlphaFoldDB" id="A0A364K6X1"/>
<proteinExistence type="inferred from homology"/>
<organism evidence="3 4">
    <name type="scientific">Thermoflavimicrobium daqui</name>
    <dbReference type="NCBI Taxonomy" id="2137476"/>
    <lineage>
        <taxon>Bacteria</taxon>
        <taxon>Bacillati</taxon>
        <taxon>Bacillota</taxon>
        <taxon>Bacilli</taxon>
        <taxon>Bacillales</taxon>
        <taxon>Thermoactinomycetaceae</taxon>
        <taxon>Thermoflavimicrobium</taxon>
    </lineage>
</organism>
<feature type="transmembrane region" description="Helical" evidence="2">
    <location>
        <begin position="9"/>
        <end position="31"/>
    </location>
</feature>
<protein>
    <submittedName>
        <fullName evidence="3">YggT family protein</fullName>
    </submittedName>
</protein>
<dbReference type="Proteomes" id="UP000251213">
    <property type="component" value="Unassembled WGS sequence"/>
</dbReference>
<keyword evidence="2" id="KW-0472">Membrane</keyword>
<comment type="similarity">
    <text evidence="1">Belongs to the YggT family.</text>
</comment>
<keyword evidence="2" id="KW-1133">Transmembrane helix</keyword>
<evidence type="ECO:0000313" key="4">
    <source>
        <dbReference type="Proteomes" id="UP000251213"/>
    </source>
</evidence>
<keyword evidence="4" id="KW-1185">Reference proteome</keyword>
<dbReference type="InterPro" id="IPR003425">
    <property type="entry name" value="CCB3/YggT"/>
</dbReference>
<keyword evidence="2" id="KW-0812">Transmembrane</keyword>
<dbReference type="EMBL" id="QJKK01000003">
    <property type="protein sequence ID" value="RAL26027.1"/>
    <property type="molecule type" value="Genomic_DNA"/>
</dbReference>
<dbReference type="PANTHER" id="PTHR33219:SF14">
    <property type="entry name" value="PROTEIN COFACTOR ASSEMBLY OF COMPLEX C SUBUNIT B CCB3, CHLOROPLASTIC-RELATED"/>
    <property type="match status" value="1"/>
</dbReference>
<name>A0A364K6X1_9BACL</name>
<feature type="transmembrane region" description="Helical" evidence="2">
    <location>
        <begin position="69"/>
        <end position="93"/>
    </location>
</feature>
<dbReference type="Pfam" id="PF02325">
    <property type="entry name" value="CCB3_YggT"/>
    <property type="match status" value="1"/>
</dbReference>